<dbReference type="eggNOG" id="ENOG502ZPBI">
    <property type="taxonomic scope" value="Bacteria"/>
</dbReference>
<comment type="caution">
    <text evidence="1">The sequence shown here is derived from an EMBL/GenBank/DDBJ whole genome shotgun (WGS) entry which is preliminary data.</text>
</comment>
<gene>
    <name evidence="1" type="ORF">TresaDRAFT_0337</name>
</gene>
<reference evidence="1 2" key="1">
    <citation type="submission" date="2011-09" db="EMBL/GenBank/DDBJ databases">
        <title>The draft genome of Treponema saccharophilum DSM 2985.</title>
        <authorList>
            <consortium name="US DOE Joint Genome Institute (JGI-PGF)"/>
            <person name="Lucas S."/>
            <person name="Copeland A."/>
            <person name="Lapidus A."/>
            <person name="Glavina del Rio T."/>
            <person name="Dalin E."/>
            <person name="Tice H."/>
            <person name="Bruce D."/>
            <person name="Goodwin L."/>
            <person name="Pitluck S."/>
            <person name="Peters L."/>
            <person name="Kyrpides N."/>
            <person name="Mavromatis K."/>
            <person name="Ivanova N."/>
            <person name="Markowitz V."/>
            <person name="Cheng J.-F."/>
            <person name="Hugenholtz P."/>
            <person name="Woyke T."/>
            <person name="Wu D."/>
            <person name="Gronow S."/>
            <person name="Wellnitz S."/>
            <person name="Brambilla E."/>
            <person name="Klenk H.-P."/>
            <person name="Eisen J.A."/>
        </authorList>
    </citation>
    <scope>NUCLEOTIDE SEQUENCE [LARGE SCALE GENOMIC DNA]</scope>
    <source>
        <strain evidence="1 2">DSM 2985</strain>
    </source>
</reference>
<proteinExistence type="predicted"/>
<accession>H7EMB5</accession>
<evidence type="ECO:0000313" key="1">
    <source>
        <dbReference type="EMBL" id="EIC01200.1"/>
    </source>
</evidence>
<dbReference type="Proteomes" id="UP000003571">
    <property type="component" value="Unassembled WGS sequence"/>
</dbReference>
<sequence>MNEEDIKKTISEHEIPNGFIKVSEQPLGTLSSEQKAVLNRKGNALFNSGKMDEACRIFMTTGYSDGLTRIGDFYMKKNKELQALKFYVLAHNGRKASPIYEKISTMLSALLK</sequence>
<protein>
    <submittedName>
        <fullName evidence="1">Uncharacterized protein</fullName>
    </submittedName>
</protein>
<evidence type="ECO:0000313" key="2">
    <source>
        <dbReference type="Proteomes" id="UP000003571"/>
    </source>
</evidence>
<dbReference type="PATRIC" id="fig|907348.3.peg.2092"/>
<organism evidence="1 2">
    <name type="scientific">Treponema saccharophilum DSM 2985</name>
    <dbReference type="NCBI Taxonomy" id="907348"/>
    <lineage>
        <taxon>Bacteria</taxon>
        <taxon>Pseudomonadati</taxon>
        <taxon>Spirochaetota</taxon>
        <taxon>Spirochaetia</taxon>
        <taxon>Spirochaetales</taxon>
        <taxon>Treponemataceae</taxon>
        <taxon>Treponema</taxon>
    </lineage>
</organism>
<dbReference type="STRING" id="907348.TresaDRAFT_0337"/>
<dbReference type="AlphaFoldDB" id="H7EMB5"/>
<dbReference type="RefSeq" id="WP_002705409.1">
    <property type="nucleotide sequence ID" value="NZ_AGRW01000051.1"/>
</dbReference>
<keyword evidence="2" id="KW-1185">Reference proteome</keyword>
<dbReference type="OrthoDB" id="342681at2"/>
<name>H7EMB5_9SPIR</name>
<dbReference type="EMBL" id="AGRW01000051">
    <property type="protein sequence ID" value="EIC01200.1"/>
    <property type="molecule type" value="Genomic_DNA"/>
</dbReference>